<evidence type="ECO:0000313" key="1">
    <source>
        <dbReference type="EMBL" id="QMU97418.1"/>
    </source>
</evidence>
<dbReference type="AlphaFoldDB" id="A0A7D7WAY6"/>
<evidence type="ECO:0000313" key="2">
    <source>
        <dbReference type="Proteomes" id="UP000515708"/>
    </source>
</evidence>
<evidence type="ECO:0008006" key="3">
    <source>
        <dbReference type="Google" id="ProtNLM"/>
    </source>
</evidence>
<sequence length="339" mass="36455">MSDHVHFWTRHPEAHEPWSPDDAPGLHLTAYGHAFLELFQRLRAAGRPVSIGESIPARATSVVASMEELVAHQPQIPARMRLRLAAALARRALAPRLPGVVVLRVDTYLSVDAPSFTTLEAMPTRASIRLPRQRVLPLLPQRGIVPRDPARGDRLETVAIKAYSYNVPSWADDGFRSALAELGFTLRIDTELDGRWEDFAEVDVVLCTHGAGVDPRSKPPTKLIAAWHGGAIPVCGRYTGYIEAGIDDENMVLASGGDAVALIGALRRLRDDPAVAPRIRAALPAAVDAHSIGAVLDANWGALTSAPALSRTKLLGSLAIAAPAAAISRVRRLLSGRRG</sequence>
<accession>A0A7D7WAY6</accession>
<dbReference type="RefSeq" id="WP_182252416.1">
    <property type="nucleotide sequence ID" value="NZ_CP043732.1"/>
</dbReference>
<reference evidence="1 2" key="1">
    <citation type="journal article" date="2020" name="Front. Microbiol.">
        <title>Design of Bacterial Strain-Specific qPCR Assays Using NGS Data and Publicly Available Resources and Its Application to Track Biocontrol Strains.</title>
        <authorList>
            <person name="Hernandez I."/>
            <person name="Sant C."/>
            <person name="Martinez R."/>
            <person name="Fernandez C."/>
        </authorList>
    </citation>
    <scope>NUCLEOTIDE SEQUENCE [LARGE SCALE GENOMIC DNA]</scope>
    <source>
        <strain evidence="1 2">B24</strain>
    </source>
</reference>
<protein>
    <recommendedName>
        <fullName evidence="3">Glycosyltransferase family 1 protein</fullName>
    </recommendedName>
</protein>
<organism evidence="1 2">
    <name type="scientific">Microbacterium esteraromaticum</name>
    <dbReference type="NCBI Taxonomy" id="57043"/>
    <lineage>
        <taxon>Bacteria</taxon>
        <taxon>Bacillati</taxon>
        <taxon>Actinomycetota</taxon>
        <taxon>Actinomycetes</taxon>
        <taxon>Micrococcales</taxon>
        <taxon>Microbacteriaceae</taxon>
        <taxon>Microbacterium</taxon>
    </lineage>
</organism>
<dbReference type="Proteomes" id="UP000515708">
    <property type="component" value="Chromosome"/>
</dbReference>
<proteinExistence type="predicted"/>
<dbReference type="EMBL" id="CP043732">
    <property type="protein sequence ID" value="QMU97418.1"/>
    <property type="molecule type" value="Genomic_DNA"/>
</dbReference>
<gene>
    <name evidence="1" type="ORF">FVO59_09465</name>
</gene>
<name>A0A7D7WAY6_9MICO</name>